<feature type="transmembrane region" description="Helical" evidence="1">
    <location>
        <begin position="38"/>
        <end position="61"/>
    </location>
</feature>
<name>A0AB74HDS1_BIFLL</name>
<comment type="caution">
    <text evidence="2">The sequence shown here is derived from an EMBL/GenBank/DDBJ whole genome shotgun (WGS) entry which is preliminary data.</text>
</comment>
<accession>A0AB74HDS1</accession>
<dbReference type="AlphaFoldDB" id="A0AB74HDS1"/>
<keyword evidence="1" id="KW-0812">Transmembrane</keyword>
<proteinExistence type="predicted"/>
<evidence type="ECO:0008006" key="4">
    <source>
        <dbReference type="Google" id="ProtNLM"/>
    </source>
</evidence>
<evidence type="ECO:0000256" key="1">
    <source>
        <dbReference type="SAM" id="Phobius"/>
    </source>
</evidence>
<feature type="transmembrane region" description="Helical" evidence="1">
    <location>
        <begin position="7"/>
        <end position="26"/>
    </location>
</feature>
<sequence>MTIFAGAVLLFVFCAGVFLLGVGGYISVICFLEDDWLYVVYGVLVGLTGLLIASLPVEALVSGGVS</sequence>
<dbReference type="RefSeq" id="WP_117714493.1">
    <property type="nucleotide sequence ID" value="NZ_JAERWG010000011.1"/>
</dbReference>
<gene>
    <name evidence="2" type="ORF">MCC10044_0253</name>
</gene>
<keyword evidence="1" id="KW-0472">Membrane</keyword>
<organism evidence="2 3">
    <name type="scientific">Bifidobacterium longum subsp. longum</name>
    <dbReference type="NCBI Taxonomy" id="1679"/>
    <lineage>
        <taxon>Bacteria</taxon>
        <taxon>Bacillati</taxon>
        <taxon>Actinomycetota</taxon>
        <taxon>Actinomycetes</taxon>
        <taxon>Bifidobacteriales</taxon>
        <taxon>Bifidobacteriaceae</taxon>
        <taxon>Bifidobacterium</taxon>
    </lineage>
</organism>
<reference evidence="2 3" key="1">
    <citation type="journal article" date="2018" name="Sci. Rep.">
        <title>Genomic diversity and distribution of Bifidobacterium longum subsp. longum across the human lifespan.</title>
        <authorList>
            <person name="Odamaki T."/>
            <person name="Bottacini F."/>
            <person name="Kato K."/>
            <person name="Mitsuyama E."/>
            <person name="Yoshida K."/>
            <person name="Horigome A."/>
            <person name="Xiao J.Z."/>
            <person name="van Sinderen D."/>
        </authorList>
    </citation>
    <scope>NUCLEOTIDE SEQUENCE [LARGE SCALE GENOMIC DNA]</scope>
    <source>
        <strain evidence="2 3">MCC10044</strain>
    </source>
</reference>
<evidence type="ECO:0000313" key="3">
    <source>
        <dbReference type="Proteomes" id="UP000293319"/>
    </source>
</evidence>
<dbReference type="Proteomes" id="UP000293319">
    <property type="component" value="Unassembled WGS sequence"/>
</dbReference>
<dbReference type="EMBL" id="SHQV01000004">
    <property type="protein sequence ID" value="TCE46331.1"/>
    <property type="molecule type" value="Genomic_DNA"/>
</dbReference>
<keyword evidence="1" id="KW-1133">Transmembrane helix</keyword>
<evidence type="ECO:0000313" key="2">
    <source>
        <dbReference type="EMBL" id="TCE46331.1"/>
    </source>
</evidence>
<protein>
    <recommendedName>
        <fullName evidence="4">TMhelix containing protein</fullName>
    </recommendedName>
</protein>